<evidence type="ECO:0000256" key="1">
    <source>
        <dbReference type="SAM" id="Phobius"/>
    </source>
</evidence>
<feature type="transmembrane region" description="Helical" evidence="1">
    <location>
        <begin position="12"/>
        <end position="33"/>
    </location>
</feature>
<evidence type="ECO:0000313" key="3">
    <source>
        <dbReference type="EMBL" id="NYI69507.1"/>
    </source>
</evidence>
<protein>
    <recommendedName>
        <fullName evidence="2">DUF2231 domain-containing protein</fullName>
    </recommendedName>
</protein>
<keyword evidence="1" id="KW-0812">Transmembrane</keyword>
<keyword evidence="4" id="KW-1185">Reference proteome</keyword>
<feature type="transmembrane region" description="Helical" evidence="1">
    <location>
        <begin position="40"/>
        <end position="58"/>
    </location>
</feature>
<dbReference type="RefSeq" id="WP_179443574.1">
    <property type="nucleotide sequence ID" value="NZ_JACBZS010000001.1"/>
</dbReference>
<evidence type="ECO:0000259" key="2">
    <source>
        <dbReference type="Pfam" id="PF09990"/>
    </source>
</evidence>
<name>A0A7Z0D5Z2_9ACTN</name>
<feature type="domain" description="DUF2231" evidence="2">
    <location>
        <begin position="5"/>
        <end position="144"/>
    </location>
</feature>
<dbReference type="Pfam" id="PF09990">
    <property type="entry name" value="DUF2231"/>
    <property type="match status" value="1"/>
</dbReference>
<proteinExistence type="predicted"/>
<dbReference type="AlphaFoldDB" id="A0A7Z0D5Z2"/>
<keyword evidence="1" id="KW-1133">Transmembrane helix</keyword>
<comment type="caution">
    <text evidence="3">The sequence shown here is derived from an EMBL/GenBank/DDBJ whole genome shotgun (WGS) entry which is preliminary data.</text>
</comment>
<feature type="transmembrane region" description="Helical" evidence="1">
    <location>
        <begin position="115"/>
        <end position="135"/>
    </location>
</feature>
<dbReference type="EMBL" id="JACBZS010000001">
    <property type="protein sequence ID" value="NYI69507.1"/>
    <property type="molecule type" value="Genomic_DNA"/>
</dbReference>
<reference evidence="3 4" key="1">
    <citation type="submission" date="2020-07" db="EMBL/GenBank/DDBJ databases">
        <title>Sequencing the genomes of 1000 actinobacteria strains.</title>
        <authorList>
            <person name="Klenk H.-P."/>
        </authorList>
    </citation>
    <scope>NUCLEOTIDE SEQUENCE [LARGE SCALE GENOMIC DNA]</scope>
    <source>
        <strain evidence="3 4">DSM 103164</strain>
    </source>
</reference>
<sequence>MSILGLPLHPLIIHAVVILVPLVAIGAIVTVFWPAARRRYGSLIAVFAIIALVATLTARQSGKDLYESIPRPTPAMTTHMGFGSPVLWWVIALVVGYLITLWATGTDDRPRALRWIGTIITVVGGLGALVLTILAGHSGATAVWG</sequence>
<accession>A0A7Z0D5Z2</accession>
<feature type="transmembrane region" description="Helical" evidence="1">
    <location>
        <begin position="86"/>
        <end position="103"/>
    </location>
</feature>
<gene>
    <name evidence="3" type="ORF">GGQ54_000067</name>
</gene>
<evidence type="ECO:0000313" key="4">
    <source>
        <dbReference type="Proteomes" id="UP000527616"/>
    </source>
</evidence>
<dbReference type="Proteomes" id="UP000527616">
    <property type="component" value="Unassembled WGS sequence"/>
</dbReference>
<keyword evidence="1" id="KW-0472">Membrane</keyword>
<dbReference type="InterPro" id="IPR019251">
    <property type="entry name" value="DUF2231_TM"/>
</dbReference>
<organism evidence="3 4">
    <name type="scientific">Naumannella cuiyingiana</name>
    <dbReference type="NCBI Taxonomy" id="1347891"/>
    <lineage>
        <taxon>Bacteria</taxon>
        <taxon>Bacillati</taxon>
        <taxon>Actinomycetota</taxon>
        <taxon>Actinomycetes</taxon>
        <taxon>Propionibacteriales</taxon>
        <taxon>Propionibacteriaceae</taxon>
        <taxon>Naumannella</taxon>
    </lineage>
</organism>